<dbReference type="PROSITE" id="PS51257">
    <property type="entry name" value="PROKAR_LIPOPROTEIN"/>
    <property type="match status" value="1"/>
</dbReference>
<name>A0A7X3FK59_9BACL</name>
<sequence>MKLKHNGRSTRAVLSLVAAALIAAGCGEKNTDLTVKEPVKTGGAPSTPADSAVSPNESLYNHFILITAQAKEAREVTSFLDANVSKADKATADRMFLELEQYYDKHLPGLNANLAEITTQPGAADKLSRMGYPADFNKIQGDESLKQWLKNQAAGKLALSDRQGDYYWKVDYAALNKAYSAYLSDDLQQYLTIRAAESDVQATSDGSITITRDELGSRILLAEHYLTSHPDGLKKTDILQLYKMYLGEYIHGYRYEAVDENSMKLLPEVKQSYERLVREHSDSKTAVIVGAYLRVLQDNNDVIYNPGKEGESIFGDPKAGIAEFWGSLDKRVQDQFPDSLKPTKK</sequence>
<keyword evidence="1" id="KW-0732">Signal</keyword>
<protein>
    <recommendedName>
        <fullName evidence="4">DUF3829 domain-containing protein</fullName>
    </recommendedName>
</protein>
<dbReference type="AlphaFoldDB" id="A0A7X3FK59"/>
<feature type="chain" id="PRO_5038622463" description="DUF3829 domain-containing protein" evidence="1">
    <location>
        <begin position="24"/>
        <end position="345"/>
    </location>
</feature>
<feature type="signal peptide" evidence="1">
    <location>
        <begin position="1"/>
        <end position="23"/>
    </location>
</feature>
<dbReference type="EMBL" id="RHLK01000010">
    <property type="protein sequence ID" value="MVP01113.1"/>
    <property type="molecule type" value="Genomic_DNA"/>
</dbReference>
<keyword evidence="3" id="KW-1185">Reference proteome</keyword>
<proteinExistence type="predicted"/>
<evidence type="ECO:0000256" key="1">
    <source>
        <dbReference type="SAM" id="SignalP"/>
    </source>
</evidence>
<evidence type="ECO:0008006" key="4">
    <source>
        <dbReference type="Google" id="ProtNLM"/>
    </source>
</evidence>
<dbReference type="Proteomes" id="UP000490800">
    <property type="component" value="Unassembled WGS sequence"/>
</dbReference>
<gene>
    <name evidence="2" type="ORF">EDM21_16575</name>
</gene>
<accession>A0A7X3FK59</accession>
<evidence type="ECO:0000313" key="2">
    <source>
        <dbReference type="EMBL" id="MVP01113.1"/>
    </source>
</evidence>
<dbReference type="OrthoDB" id="2569676at2"/>
<evidence type="ECO:0000313" key="3">
    <source>
        <dbReference type="Proteomes" id="UP000490800"/>
    </source>
</evidence>
<organism evidence="2 3">
    <name type="scientific">Paenibacillus lutrae</name>
    <dbReference type="NCBI Taxonomy" id="2078573"/>
    <lineage>
        <taxon>Bacteria</taxon>
        <taxon>Bacillati</taxon>
        <taxon>Bacillota</taxon>
        <taxon>Bacilli</taxon>
        <taxon>Bacillales</taxon>
        <taxon>Paenibacillaceae</taxon>
        <taxon>Paenibacillus</taxon>
    </lineage>
</organism>
<reference evidence="2 3" key="1">
    <citation type="journal article" date="2019" name="Microorganisms">
        <title>Paenibacillus lutrae sp. nov., A Chitinolytic Species Isolated from A River Otter in Castril Natural Park, Granada, Spain.</title>
        <authorList>
            <person name="Rodriguez M."/>
            <person name="Reina J.C."/>
            <person name="Bejar V."/>
            <person name="Llamas I."/>
        </authorList>
    </citation>
    <scope>NUCLEOTIDE SEQUENCE [LARGE SCALE GENOMIC DNA]</scope>
    <source>
        <strain evidence="2 3">N10</strain>
    </source>
</reference>
<comment type="caution">
    <text evidence="2">The sequence shown here is derived from an EMBL/GenBank/DDBJ whole genome shotgun (WGS) entry which is preliminary data.</text>
</comment>